<gene>
    <name evidence="6" type="ORF">QQ008_04740</name>
</gene>
<dbReference type="EMBL" id="JAUJEA010000001">
    <property type="protein sequence ID" value="MDN5200651.1"/>
    <property type="molecule type" value="Genomic_DNA"/>
</dbReference>
<sequence>MKRINALFIAAFLFLISCQSKQHLAEQGVIHFEKKALNEVQLLNGQWEFYWDQFLKPEDFQHGSASKPVMVDVPNTWTVYTNEKGETFPDFGFGTYKLHVQFSEPTDSLGLFVPKIWSANKVWVNGNLVSQRGNISKANYENLIVENFVPIGKSNELEIIVQVSNYSLFVGGVIEPFKLANYDMLSADNKLGNTFSLMWIGCVLIMGLYHFILYFYIRKVSSLLYFGIACILIVIKLTVFGAHDLYIVLKTFNELLSFKWQSTLYYVSTYMLVAIGLLYMRSLYPLETNNKFVKIFFYVTSVYSFFLIITPVSIFSPTILPFQVIMFIGVIYLFYVIARATVKKRKESAMQAFGMIIMIFAALNDTLHEFGIDIIGNSEFVPVGFGFFLSLQFVVIAKRFANVYYGLESLSNHLEEKVIERTQEVTRQKEEIEKQNGKIKSSINYAQRIQNAMLPTNGYIKEIFPQSFILFRPRDVVSGDFYFVDEIRKKDVHLKIAGAIDCTGHGVPGALMSMIGNTLLHKIIHDREIHCPAEILTELNIGIKESLKQDITANKDGMDLALTVLNCKTNELYFSGASLPLVYVKNGELHYVKGDKIHIGGIQKECGEEQCFTRHTIKIDSEMVAFMFSDGYQDQIGGPEGRKFMIKKLRELLFENYDKHLIEQKEIIDKTLLSWIGENNKQIDDILVMGFKVAP</sequence>
<feature type="chain" id="PRO_5045133790" evidence="3">
    <location>
        <begin position="26"/>
        <end position="695"/>
    </location>
</feature>
<proteinExistence type="predicted"/>
<feature type="transmembrane region" description="Helical" evidence="2">
    <location>
        <begin position="197"/>
        <end position="216"/>
    </location>
</feature>
<evidence type="ECO:0000313" key="6">
    <source>
        <dbReference type="EMBL" id="MDN5200651.1"/>
    </source>
</evidence>
<accession>A0ABT8KIV6</accession>
<feature type="transmembrane region" description="Helical" evidence="2">
    <location>
        <begin position="380"/>
        <end position="397"/>
    </location>
</feature>
<comment type="caution">
    <text evidence="6">The sequence shown here is derived from an EMBL/GenBank/DDBJ whole genome shotgun (WGS) entry which is preliminary data.</text>
</comment>
<dbReference type="PANTHER" id="PTHR43156:SF9">
    <property type="entry name" value="HAMP DOMAIN-CONTAINING PROTEIN"/>
    <property type="match status" value="1"/>
</dbReference>
<keyword evidence="2" id="KW-0812">Transmembrane</keyword>
<name>A0ABT8KIV6_9BACT</name>
<dbReference type="InterPro" id="IPR001932">
    <property type="entry name" value="PPM-type_phosphatase-like_dom"/>
</dbReference>
<dbReference type="Pfam" id="PF07228">
    <property type="entry name" value="SpoIIE"/>
    <property type="match status" value="1"/>
</dbReference>
<feature type="transmembrane region" description="Helical" evidence="2">
    <location>
        <begin position="263"/>
        <end position="280"/>
    </location>
</feature>
<keyword evidence="1" id="KW-0378">Hydrolase</keyword>
<dbReference type="RefSeq" id="WP_346750673.1">
    <property type="nucleotide sequence ID" value="NZ_JAUJEA010000001.1"/>
</dbReference>
<dbReference type="InterPro" id="IPR008979">
    <property type="entry name" value="Galactose-bd-like_sf"/>
</dbReference>
<protein>
    <submittedName>
        <fullName evidence="6">7TM diverse intracellular signaling domain-containing protein</fullName>
    </submittedName>
</protein>
<dbReference type="InterPro" id="IPR011623">
    <property type="entry name" value="7TMR_DISM_rcpt_extracell_dom1"/>
</dbReference>
<feature type="domain" description="7TM-DISM receptor extracellular" evidence="5">
    <location>
        <begin position="194"/>
        <end position="398"/>
    </location>
</feature>
<keyword evidence="2" id="KW-1133">Transmembrane helix</keyword>
<feature type="transmembrane region" description="Helical" evidence="2">
    <location>
        <begin position="223"/>
        <end position="243"/>
    </location>
</feature>
<keyword evidence="7" id="KW-1185">Reference proteome</keyword>
<dbReference type="Gene3D" id="3.60.40.10">
    <property type="entry name" value="PPM-type phosphatase domain"/>
    <property type="match status" value="1"/>
</dbReference>
<evidence type="ECO:0000256" key="1">
    <source>
        <dbReference type="ARBA" id="ARBA00022801"/>
    </source>
</evidence>
<dbReference type="PANTHER" id="PTHR43156">
    <property type="entry name" value="STAGE II SPORULATION PROTEIN E-RELATED"/>
    <property type="match status" value="1"/>
</dbReference>
<evidence type="ECO:0000256" key="2">
    <source>
        <dbReference type="SAM" id="Phobius"/>
    </source>
</evidence>
<dbReference type="Pfam" id="PF07695">
    <property type="entry name" value="7TMR-DISM_7TM"/>
    <property type="match status" value="1"/>
</dbReference>
<feature type="transmembrane region" description="Helical" evidence="2">
    <location>
        <begin position="320"/>
        <end position="338"/>
    </location>
</feature>
<evidence type="ECO:0000259" key="5">
    <source>
        <dbReference type="Pfam" id="PF07695"/>
    </source>
</evidence>
<feature type="domain" description="PPM-type phosphatase" evidence="4">
    <location>
        <begin position="501"/>
        <end position="692"/>
    </location>
</feature>
<reference evidence="6" key="1">
    <citation type="submission" date="2023-06" db="EMBL/GenBank/DDBJ databases">
        <title>Genomic of Parafulvivirga corallium.</title>
        <authorList>
            <person name="Wang G."/>
        </authorList>
    </citation>
    <scope>NUCLEOTIDE SEQUENCE</scope>
    <source>
        <strain evidence="6">BMA10</strain>
    </source>
</reference>
<evidence type="ECO:0000256" key="3">
    <source>
        <dbReference type="SAM" id="SignalP"/>
    </source>
</evidence>
<dbReference type="SUPFAM" id="SSF49785">
    <property type="entry name" value="Galactose-binding domain-like"/>
    <property type="match status" value="1"/>
</dbReference>
<keyword evidence="3" id="KW-0732">Signal</keyword>
<organism evidence="6 7">
    <name type="scientific">Splendidivirga corallicola</name>
    <dbReference type="NCBI Taxonomy" id="3051826"/>
    <lineage>
        <taxon>Bacteria</taxon>
        <taxon>Pseudomonadati</taxon>
        <taxon>Bacteroidota</taxon>
        <taxon>Cytophagia</taxon>
        <taxon>Cytophagales</taxon>
        <taxon>Splendidivirgaceae</taxon>
        <taxon>Splendidivirga</taxon>
    </lineage>
</organism>
<feature type="transmembrane region" description="Helical" evidence="2">
    <location>
        <begin position="292"/>
        <end position="314"/>
    </location>
</feature>
<evidence type="ECO:0000259" key="4">
    <source>
        <dbReference type="Pfam" id="PF07228"/>
    </source>
</evidence>
<keyword evidence="2" id="KW-0472">Membrane</keyword>
<evidence type="ECO:0000313" key="7">
    <source>
        <dbReference type="Proteomes" id="UP001172082"/>
    </source>
</evidence>
<dbReference type="InterPro" id="IPR052016">
    <property type="entry name" value="Bact_Sigma-Reg"/>
</dbReference>
<dbReference type="PROSITE" id="PS51257">
    <property type="entry name" value="PROKAR_LIPOPROTEIN"/>
    <property type="match status" value="1"/>
</dbReference>
<dbReference type="Gene3D" id="2.60.120.260">
    <property type="entry name" value="Galactose-binding domain-like"/>
    <property type="match status" value="1"/>
</dbReference>
<dbReference type="Proteomes" id="UP001172082">
    <property type="component" value="Unassembled WGS sequence"/>
</dbReference>
<dbReference type="InterPro" id="IPR036457">
    <property type="entry name" value="PPM-type-like_dom_sf"/>
</dbReference>
<feature type="signal peptide" evidence="3">
    <location>
        <begin position="1"/>
        <end position="25"/>
    </location>
</feature>